<dbReference type="Pfam" id="PF02826">
    <property type="entry name" value="2-Hacid_dh_C"/>
    <property type="match status" value="1"/>
</dbReference>
<feature type="domain" description="D-isomer specific 2-hydroxyacid dehydrogenase catalytic" evidence="5">
    <location>
        <begin position="33"/>
        <end position="323"/>
    </location>
</feature>
<organism evidence="7 8">
    <name type="scientific">Ammoniphilus resinae</name>
    <dbReference type="NCBI Taxonomy" id="861532"/>
    <lineage>
        <taxon>Bacteria</taxon>
        <taxon>Bacillati</taxon>
        <taxon>Bacillota</taxon>
        <taxon>Bacilli</taxon>
        <taxon>Bacillales</taxon>
        <taxon>Paenibacillaceae</taxon>
        <taxon>Aneurinibacillus group</taxon>
        <taxon>Ammoniphilus</taxon>
    </lineage>
</organism>
<evidence type="ECO:0000259" key="5">
    <source>
        <dbReference type="Pfam" id="PF00389"/>
    </source>
</evidence>
<keyword evidence="3" id="KW-0520">NAD</keyword>
<sequence length="348" mass="38980">MAKFRVGLTRDFLNENGEINVIGFELLDQIEDLEYEFLSEYTDVVQPDQIKDFDAVISLLPKFTKESFVGVERLAAIGRWGVGYEMIDLEACTEANIALYIAPDGVRRPMAQAIMTMLYALSGQLLIKDRLTREGRWDDKYNHPGIGLQGKVLGSIGMGNIAKEMFKLASPIGMIQLAFDPYASEKDAEDLGVRLVDFDTLLEQADFLAVNCPLTPQTRHFISEKELKKMKPTAYLINTARGPIVDQKALTEALINKEIAGAGLDVFTVEPVDPQDPLLQMENVIVSPHGLGFTDELYRGLGESDVRGVLKLIQGDIPDHVVNKEVLEKPEFQRKLNQFKEQSQKEKC</sequence>
<evidence type="ECO:0000313" key="8">
    <source>
        <dbReference type="Proteomes" id="UP001519343"/>
    </source>
</evidence>
<keyword evidence="2 4" id="KW-0560">Oxidoreductase</keyword>
<name>A0ABS4GKD1_9BACL</name>
<evidence type="ECO:0000256" key="1">
    <source>
        <dbReference type="ARBA" id="ARBA00005854"/>
    </source>
</evidence>
<accession>A0ABS4GKD1</accession>
<reference evidence="7 8" key="1">
    <citation type="submission" date="2021-03" db="EMBL/GenBank/DDBJ databases">
        <title>Genomic Encyclopedia of Type Strains, Phase IV (KMG-IV): sequencing the most valuable type-strain genomes for metagenomic binning, comparative biology and taxonomic classification.</title>
        <authorList>
            <person name="Goeker M."/>
        </authorList>
    </citation>
    <scope>NUCLEOTIDE SEQUENCE [LARGE SCALE GENOMIC DNA]</scope>
    <source>
        <strain evidence="7 8">DSM 24738</strain>
    </source>
</reference>
<dbReference type="InterPro" id="IPR006140">
    <property type="entry name" value="D-isomer_DH_NAD-bd"/>
</dbReference>
<dbReference type="Proteomes" id="UP001519343">
    <property type="component" value="Unassembled WGS sequence"/>
</dbReference>
<keyword evidence="8" id="KW-1185">Reference proteome</keyword>
<feature type="domain" description="D-isomer specific 2-hydroxyacid dehydrogenase NAD-binding" evidence="6">
    <location>
        <begin position="116"/>
        <end position="289"/>
    </location>
</feature>
<dbReference type="SUPFAM" id="SSF51735">
    <property type="entry name" value="NAD(P)-binding Rossmann-fold domains"/>
    <property type="match status" value="1"/>
</dbReference>
<comment type="similarity">
    <text evidence="1 4">Belongs to the D-isomer specific 2-hydroxyacid dehydrogenase family.</text>
</comment>
<dbReference type="PANTHER" id="PTHR42789:SF1">
    <property type="entry name" value="D-ISOMER SPECIFIC 2-HYDROXYACID DEHYDROGENASE FAMILY PROTEIN (AFU_ORTHOLOGUE AFUA_6G10090)"/>
    <property type="match status" value="1"/>
</dbReference>
<dbReference type="PROSITE" id="PS00670">
    <property type="entry name" value="D_2_HYDROXYACID_DH_2"/>
    <property type="match status" value="1"/>
</dbReference>
<evidence type="ECO:0000256" key="3">
    <source>
        <dbReference type="ARBA" id="ARBA00023027"/>
    </source>
</evidence>
<dbReference type="InterPro" id="IPR006139">
    <property type="entry name" value="D-isomer_2_OHA_DH_cat_dom"/>
</dbReference>
<comment type="caution">
    <text evidence="7">The sequence shown here is derived from an EMBL/GenBank/DDBJ whole genome shotgun (WGS) entry which is preliminary data.</text>
</comment>
<evidence type="ECO:0000256" key="2">
    <source>
        <dbReference type="ARBA" id="ARBA00023002"/>
    </source>
</evidence>
<dbReference type="InterPro" id="IPR036291">
    <property type="entry name" value="NAD(P)-bd_dom_sf"/>
</dbReference>
<dbReference type="Gene3D" id="3.40.50.720">
    <property type="entry name" value="NAD(P)-binding Rossmann-like Domain"/>
    <property type="match status" value="2"/>
</dbReference>
<proteinExistence type="inferred from homology"/>
<dbReference type="RefSeq" id="WP_209808786.1">
    <property type="nucleotide sequence ID" value="NZ_JAGGKT010000001.1"/>
</dbReference>
<dbReference type="Pfam" id="PF00389">
    <property type="entry name" value="2-Hacid_dh"/>
    <property type="match status" value="1"/>
</dbReference>
<dbReference type="EMBL" id="JAGGKT010000001">
    <property type="protein sequence ID" value="MBP1930711.1"/>
    <property type="molecule type" value="Genomic_DNA"/>
</dbReference>
<evidence type="ECO:0000256" key="4">
    <source>
        <dbReference type="RuleBase" id="RU003719"/>
    </source>
</evidence>
<protein>
    <submittedName>
        <fullName evidence="7">Phosphoglycerate dehydrogenase-like enzyme</fullName>
    </submittedName>
</protein>
<gene>
    <name evidence="7" type="ORF">J2Z37_000698</name>
</gene>
<evidence type="ECO:0000313" key="7">
    <source>
        <dbReference type="EMBL" id="MBP1930711.1"/>
    </source>
</evidence>
<dbReference type="SUPFAM" id="SSF52283">
    <property type="entry name" value="Formate/glycerate dehydrogenase catalytic domain-like"/>
    <property type="match status" value="1"/>
</dbReference>
<dbReference type="PROSITE" id="PS00671">
    <property type="entry name" value="D_2_HYDROXYACID_DH_3"/>
    <property type="match status" value="1"/>
</dbReference>
<dbReference type="PANTHER" id="PTHR42789">
    <property type="entry name" value="D-ISOMER SPECIFIC 2-HYDROXYACID DEHYDROGENASE FAMILY PROTEIN (AFU_ORTHOLOGUE AFUA_6G10090)"/>
    <property type="match status" value="1"/>
</dbReference>
<dbReference type="InterPro" id="IPR050857">
    <property type="entry name" value="D-2-hydroxyacid_DH"/>
</dbReference>
<evidence type="ECO:0000259" key="6">
    <source>
        <dbReference type="Pfam" id="PF02826"/>
    </source>
</evidence>
<dbReference type="InterPro" id="IPR029753">
    <property type="entry name" value="D-isomer_DH_CS"/>
</dbReference>